<dbReference type="PATRIC" id="fig|1398.22.peg.2147"/>
<dbReference type="GO" id="GO:0009228">
    <property type="term" value="P:thiamine biosynthetic process"/>
    <property type="evidence" value="ECO:0007669"/>
    <property type="project" value="InterPro"/>
</dbReference>
<dbReference type="InterPro" id="IPR015168">
    <property type="entry name" value="SsuA/THI5"/>
</dbReference>
<dbReference type="PANTHER" id="PTHR31528">
    <property type="entry name" value="4-AMINO-5-HYDROXYMETHYL-2-METHYLPYRIMIDINE PHOSPHATE SYNTHASE THI11-RELATED"/>
    <property type="match status" value="1"/>
</dbReference>
<reference evidence="4" key="1">
    <citation type="submission" date="2016-01" db="EMBL/GenBank/DDBJ databases">
        <authorList>
            <person name="Mitreva M."/>
            <person name="Pepin K.H."/>
            <person name="Mihindukulasuriya K.A."/>
            <person name="Fulton R."/>
            <person name="Fronick C."/>
            <person name="O'Laughlin M."/>
            <person name="Miner T."/>
            <person name="Herter B."/>
            <person name="Rosa B.A."/>
            <person name="Cordes M."/>
            <person name="Tomlinson C."/>
            <person name="Wollam A."/>
            <person name="Palsikar V.B."/>
            <person name="Mardis E.R."/>
            <person name="Wilson R.K."/>
        </authorList>
    </citation>
    <scope>NUCLEOTIDE SEQUENCE [LARGE SCALE GENOMIC DNA]</scope>
    <source>
        <strain evidence="4">GED7749B</strain>
    </source>
</reference>
<dbReference type="PANTHER" id="PTHR31528:SF3">
    <property type="entry name" value="THIAMINE BIOSYNTHESIS PROTEIN HI_0357-RELATED"/>
    <property type="match status" value="1"/>
</dbReference>
<dbReference type="Gene3D" id="3.40.190.10">
    <property type="entry name" value="Periplasmic binding protein-like II"/>
    <property type="match status" value="2"/>
</dbReference>
<feature type="domain" description="SsuA/THI5-like" evidence="2">
    <location>
        <begin position="41"/>
        <end position="255"/>
    </location>
</feature>
<protein>
    <submittedName>
        <fullName evidence="3">NMT1/THI5-like protein</fullName>
    </submittedName>
</protein>
<dbReference type="EMBL" id="LRPN01000082">
    <property type="protein sequence ID" value="KWZ81057.1"/>
    <property type="molecule type" value="Genomic_DNA"/>
</dbReference>
<dbReference type="InterPro" id="IPR027939">
    <property type="entry name" value="NMT1/THI5"/>
</dbReference>
<dbReference type="Pfam" id="PF09084">
    <property type="entry name" value="NMT1"/>
    <property type="match status" value="1"/>
</dbReference>
<dbReference type="CDD" id="cd13651">
    <property type="entry name" value="PBP2_ThiY"/>
    <property type="match status" value="1"/>
</dbReference>
<evidence type="ECO:0000313" key="4">
    <source>
        <dbReference type="Proteomes" id="UP000070376"/>
    </source>
</evidence>
<dbReference type="AlphaFoldDB" id="A0A133KNK2"/>
<comment type="caution">
    <text evidence="3">The sequence shown here is derived from an EMBL/GenBank/DDBJ whole genome shotgun (WGS) entry which is preliminary data.</text>
</comment>
<gene>
    <name evidence="3" type="ORF">HMPREF3213_02142</name>
</gene>
<evidence type="ECO:0000259" key="2">
    <source>
        <dbReference type="Pfam" id="PF09084"/>
    </source>
</evidence>
<dbReference type="RefSeq" id="WP_061086897.1">
    <property type="nucleotide sequence ID" value="NZ_KQ955857.1"/>
</dbReference>
<evidence type="ECO:0000313" key="3">
    <source>
        <dbReference type="EMBL" id="KWZ81057.1"/>
    </source>
</evidence>
<evidence type="ECO:0000256" key="1">
    <source>
        <dbReference type="SAM" id="SignalP"/>
    </source>
</evidence>
<accession>A0A133KNK2</accession>
<dbReference type="PROSITE" id="PS51257">
    <property type="entry name" value="PROKAR_LIPOPROTEIN"/>
    <property type="match status" value="1"/>
</dbReference>
<dbReference type="SUPFAM" id="SSF53850">
    <property type="entry name" value="Periplasmic binding protein-like II"/>
    <property type="match status" value="1"/>
</dbReference>
<proteinExistence type="predicted"/>
<keyword evidence="1" id="KW-0732">Signal</keyword>
<dbReference type="Proteomes" id="UP000070376">
    <property type="component" value="Unassembled WGS sequence"/>
</dbReference>
<organism evidence="3 4">
    <name type="scientific">Heyndrickxia coagulans</name>
    <name type="common">Weizmannia coagulans</name>
    <dbReference type="NCBI Taxonomy" id="1398"/>
    <lineage>
        <taxon>Bacteria</taxon>
        <taxon>Bacillati</taxon>
        <taxon>Bacillota</taxon>
        <taxon>Bacilli</taxon>
        <taxon>Bacillales</taxon>
        <taxon>Bacillaceae</taxon>
        <taxon>Heyndrickxia</taxon>
    </lineage>
</organism>
<feature type="chain" id="PRO_5007456999" evidence="1">
    <location>
        <begin position="25"/>
        <end position="329"/>
    </location>
</feature>
<name>A0A133KNK2_HEYCO</name>
<sequence length="329" mass="36683">MKKRWIMVAVLACFLGACSNHSQQATKHAQKVTIMLDWYPNAVHSFLYVAKEKGYFKAQGLDVSIKMPSDTNDPLKLAAANRIDIALSYQPQVLIARDENIPVQSFGTVVRHTLNRVMVPASSGIRSPKDLAGKTVGYSSIPLEEAAVRTMVKADGGDPDKVKTVDVGYDLIPALTARKTDAIVGGFVNHEQLLLEKEGVPVRAFNPAKYGVPDYDELVFIANENKLRQQPDIFKKFLAAAEKGQQYVKKHPEKALAILLKHEDASSPLDKNVETKSLHILLPKMDEKNKTIADQDPKKWQDVSDWLYQAKITKTHVNPEKAFVNLENQ</sequence>
<feature type="signal peptide" evidence="1">
    <location>
        <begin position="1"/>
        <end position="24"/>
    </location>
</feature>